<dbReference type="Pfam" id="PF13430">
    <property type="entry name" value="DUF4112"/>
    <property type="match status" value="1"/>
</dbReference>
<name>A0A8J7DWM9_9CYAN</name>
<dbReference type="Proteomes" id="UP000654482">
    <property type="component" value="Unassembled WGS sequence"/>
</dbReference>
<keyword evidence="1" id="KW-1133">Transmembrane helix</keyword>
<protein>
    <submittedName>
        <fullName evidence="2">DUF4112 domain-containing protein</fullName>
    </submittedName>
</protein>
<dbReference type="RefSeq" id="WP_194028780.1">
    <property type="nucleotide sequence ID" value="NZ_JADEWZ010000008.1"/>
</dbReference>
<evidence type="ECO:0000256" key="1">
    <source>
        <dbReference type="SAM" id="Phobius"/>
    </source>
</evidence>
<keyword evidence="1" id="KW-0812">Transmembrane</keyword>
<reference evidence="2" key="1">
    <citation type="submission" date="2020-10" db="EMBL/GenBank/DDBJ databases">
        <authorList>
            <person name="Castelo-Branco R."/>
            <person name="Eusebio N."/>
            <person name="Adriana R."/>
            <person name="Vieira A."/>
            <person name="Brugerolle De Fraissinette N."/>
            <person name="Rezende De Castro R."/>
            <person name="Schneider M.P."/>
            <person name="Vasconcelos V."/>
            <person name="Leao P.N."/>
        </authorList>
    </citation>
    <scope>NUCLEOTIDE SEQUENCE</scope>
    <source>
        <strain evidence="2">LEGE 07157</strain>
    </source>
</reference>
<evidence type="ECO:0000313" key="3">
    <source>
        <dbReference type="Proteomes" id="UP000654482"/>
    </source>
</evidence>
<keyword evidence="1" id="KW-0472">Membrane</keyword>
<accession>A0A8J7DWM9</accession>
<proteinExistence type="predicted"/>
<sequence>MNQPSKQREKIMAELRSISHLFDEALPIPGTPYRIGIDPLLGLLPAVGDYLGAIVSGYIVVQAARMGASKQTLSRMVGNIIWDAFVGTVPLFGDVVDVAWKANTKNIKLLEKHLSEPHRVQKTDWWFLGFLLGGLALVIFIISAIGFWILRAFFHSFN</sequence>
<dbReference type="AlphaFoldDB" id="A0A8J7DWM9"/>
<keyword evidence="3" id="KW-1185">Reference proteome</keyword>
<evidence type="ECO:0000313" key="2">
    <source>
        <dbReference type="EMBL" id="MBE9115691.1"/>
    </source>
</evidence>
<organism evidence="2 3">
    <name type="scientific">Lusitaniella coriacea LEGE 07157</name>
    <dbReference type="NCBI Taxonomy" id="945747"/>
    <lineage>
        <taxon>Bacteria</taxon>
        <taxon>Bacillati</taxon>
        <taxon>Cyanobacteriota</taxon>
        <taxon>Cyanophyceae</taxon>
        <taxon>Spirulinales</taxon>
        <taxon>Lusitaniellaceae</taxon>
        <taxon>Lusitaniella</taxon>
    </lineage>
</organism>
<feature type="transmembrane region" description="Helical" evidence="1">
    <location>
        <begin position="40"/>
        <end position="61"/>
    </location>
</feature>
<dbReference type="InterPro" id="IPR025187">
    <property type="entry name" value="DUF4112"/>
</dbReference>
<dbReference type="PANTHER" id="PTHR35519">
    <property type="entry name" value="MEMBRANE PROTEINS"/>
    <property type="match status" value="1"/>
</dbReference>
<comment type="caution">
    <text evidence="2">The sequence shown here is derived from an EMBL/GenBank/DDBJ whole genome shotgun (WGS) entry which is preliminary data.</text>
</comment>
<dbReference type="PANTHER" id="PTHR35519:SF2">
    <property type="entry name" value="PH DOMAIN PROTEIN"/>
    <property type="match status" value="1"/>
</dbReference>
<gene>
    <name evidence="2" type="ORF">IQ249_07260</name>
</gene>
<dbReference type="EMBL" id="JADEWZ010000008">
    <property type="protein sequence ID" value="MBE9115691.1"/>
    <property type="molecule type" value="Genomic_DNA"/>
</dbReference>
<feature type="transmembrane region" description="Helical" evidence="1">
    <location>
        <begin position="125"/>
        <end position="150"/>
    </location>
</feature>